<dbReference type="OrthoDB" id="568282at2759"/>
<evidence type="ECO:0000256" key="1">
    <source>
        <dbReference type="SAM" id="Coils"/>
    </source>
</evidence>
<protein>
    <submittedName>
        <fullName evidence="3">Uncharacterized protein</fullName>
    </submittedName>
</protein>
<keyword evidence="4" id="KW-1185">Reference proteome</keyword>
<name>A0A0D2LPS2_9CHLO</name>
<reference evidence="3 4" key="1">
    <citation type="journal article" date="2013" name="BMC Genomics">
        <title>Reconstruction of the lipid metabolism for the microalga Monoraphidium neglectum from its genome sequence reveals characteristics suitable for biofuel production.</title>
        <authorList>
            <person name="Bogen C."/>
            <person name="Al-Dilaimi A."/>
            <person name="Albersmeier A."/>
            <person name="Wichmann J."/>
            <person name="Grundmann M."/>
            <person name="Rupp O."/>
            <person name="Lauersen K.J."/>
            <person name="Blifernez-Klassen O."/>
            <person name="Kalinowski J."/>
            <person name="Goesmann A."/>
            <person name="Mussgnug J.H."/>
            <person name="Kruse O."/>
        </authorList>
    </citation>
    <scope>NUCLEOTIDE SEQUENCE [LARGE SCALE GENOMIC DNA]</scope>
    <source>
        <strain evidence="3 4">SAG 48.87</strain>
    </source>
</reference>
<dbReference type="EMBL" id="KK104549">
    <property type="protein sequence ID" value="KIY93744.1"/>
    <property type="molecule type" value="Genomic_DNA"/>
</dbReference>
<proteinExistence type="predicted"/>
<dbReference type="RefSeq" id="XP_013892764.1">
    <property type="nucleotide sequence ID" value="XM_014037310.1"/>
</dbReference>
<dbReference type="AlphaFoldDB" id="A0A0D2LPS2"/>
<dbReference type="KEGG" id="mng:MNEG_14218"/>
<evidence type="ECO:0000313" key="3">
    <source>
        <dbReference type="EMBL" id="KIY93744.1"/>
    </source>
</evidence>
<dbReference type="GeneID" id="25731758"/>
<evidence type="ECO:0000256" key="2">
    <source>
        <dbReference type="SAM" id="MobiDB-lite"/>
    </source>
</evidence>
<sequence length="604" mass="65677">MGADLALEASLEEVLDEGLRRLHERGTWKLWQFDDKEFTDAESFRAHLHERRIPPELLRLLPKDDPRAPERPAEAALRQRMTELLARCQGLGRALQEEEQPAPPRTARRGRQRERQLVSEGALLRDANVDIICAVVEAMEQEHPQLYASVLRPVTAFVAELLGEGVRATKADELAPEDLDKLPAEEVARISEWLTEKVDALSTKTRIDPKEDEEEEEEEEQMGDVDLFALTPDGGALTVNAKWLQHLQERLLGDDGHPRKVRDGEDPHSLGLVLEWVYGSIVSTAEKGRDGAKRQLGSHLPSAPAAFDALAAALRDQAALEERRRVAKELLAEMLRSRREAAELAAAHGSSPAGGDAASALTAGGEVADGPTAAAAAAAGGELPDDVIVQLLKREALLTRAKLHALQWERGRMERELRSLRTQIKAGEPELERLKRELDELKHAPRGLEGSYRTAAEMERHRHQLADAAIEEQLEVQTAFREQGSKLQALYDRKQRTEYDLVKRDNEVKQLNGWKATVDNLVERFQDMLAQRAALAPDAAAAAAAVADVAGAGAATAAGGAEAGSGGAEAGAGAGEGAGGAEGRQALQAASVQVHINKMRCAAL</sequence>
<keyword evidence="1" id="KW-0175">Coiled coil</keyword>
<feature type="coiled-coil region" evidence="1">
    <location>
        <begin position="403"/>
        <end position="444"/>
    </location>
</feature>
<feature type="compositionally biased region" description="Gly residues" evidence="2">
    <location>
        <begin position="561"/>
        <end position="580"/>
    </location>
</feature>
<evidence type="ECO:0000313" key="4">
    <source>
        <dbReference type="Proteomes" id="UP000054498"/>
    </source>
</evidence>
<organism evidence="3 4">
    <name type="scientific">Monoraphidium neglectum</name>
    <dbReference type="NCBI Taxonomy" id="145388"/>
    <lineage>
        <taxon>Eukaryota</taxon>
        <taxon>Viridiplantae</taxon>
        <taxon>Chlorophyta</taxon>
        <taxon>core chlorophytes</taxon>
        <taxon>Chlorophyceae</taxon>
        <taxon>CS clade</taxon>
        <taxon>Sphaeropleales</taxon>
        <taxon>Selenastraceae</taxon>
        <taxon>Monoraphidium</taxon>
    </lineage>
</organism>
<feature type="region of interest" description="Disordered" evidence="2">
    <location>
        <begin position="93"/>
        <end position="114"/>
    </location>
</feature>
<gene>
    <name evidence="3" type="ORF">MNEG_14218</name>
</gene>
<feature type="region of interest" description="Disordered" evidence="2">
    <location>
        <begin position="558"/>
        <end position="580"/>
    </location>
</feature>
<accession>A0A0D2LPS2</accession>
<dbReference type="Proteomes" id="UP000054498">
    <property type="component" value="Unassembled WGS sequence"/>
</dbReference>